<comment type="similarity">
    <text evidence="5">Belongs to the BCAP29/BCAP31 family.</text>
</comment>
<organism evidence="8 9">
    <name type="scientific">Meloidogyne enterolobii</name>
    <name type="common">Root-knot nematode worm</name>
    <name type="synonym">Meloidogyne mayaguensis</name>
    <dbReference type="NCBI Taxonomy" id="390850"/>
    <lineage>
        <taxon>Eukaryota</taxon>
        <taxon>Metazoa</taxon>
        <taxon>Ecdysozoa</taxon>
        <taxon>Nematoda</taxon>
        <taxon>Chromadorea</taxon>
        <taxon>Rhabditida</taxon>
        <taxon>Tylenchina</taxon>
        <taxon>Tylenchomorpha</taxon>
        <taxon>Tylenchoidea</taxon>
        <taxon>Meloidogynidae</taxon>
        <taxon>Meloidogyninae</taxon>
        <taxon>Meloidogyne</taxon>
    </lineage>
</organism>
<feature type="region of interest" description="Disordered" evidence="6">
    <location>
        <begin position="145"/>
        <end position="166"/>
    </location>
</feature>
<keyword evidence="5" id="KW-0256">Endoplasmic reticulum</keyword>
<evidence type="ECO:0000313" key="9">
    <source>
        <dbReference type="Proteomes" id="UP000580250"/>
    </source>
</evidence>
<evidence type="ECO:0000313" key="8">
    <source>
        <dbReference type="EMBL" id="CAD2175548.1"/>
    </source>
</evidence>
<protein>
    <recommendedName>
        <fullName evidence="5">Endoplasmic reticulum transmembrane protein</fullName>
    </recommendedName>
</protein>
<evidence type="ECO:0000259" key="7">
    <source>
        <dbReference type="Pfam" id="PF05529"/>
    </source>
</evidence>
<feature type="transmembrane region" description="Helical" evidence="5">
    <location>
        <begin position="101"/>
        <end position="118"/>
    </location>
</feature>
<dbReference type="GO" id="GO:0005789">
    <property type="term" value="C:endoplasmic reticulum membrane"/>
    <property type="evidence" value="ECO:0007669"/>
    <property type="project" value="UniProtKB-SubCell"/>
</dbReference>
<evidence type="ECO:0000256" key="3">
    <source>
        <dbReference type="ARBA" id="ARBA00022989"/>
    </source>
</evidence>
<dbReference type="OrthoDB" id="435607at2759"/>
<reference evidence="8 9" key="1">
    <citation type="submission" date="2020-08" db="EMBL/GenBank/DDBJ databases">
        <authorList>
            <person name="Koutsovoulos G."/>
            <person name="Danchin GJ E."/>
        </authorList>
    </citation>
    <scope>NUCLEOTIDE SEQUENCE [LARGE SCALE GENOMIC DNA]</scope>
</reference>
<dbReference type="GO" id="GO:0006886">
    <property type="term" value="P:intracellular protein transport"/>
    <property type="evidence" value="ECO:0007669"/>
    <property type="project" value="UniProtKB-UniRule"/>
</dbReference>
<keyword evidence="5" id="KW-0813">Transport</keyword>
<evidence type="ECO:0000256" key="5">
    <source>
        <dbReference type="RuleBase" id="RU367026"/>
    </source>
</evidence>
<keyword evidence="5" id="KW-0653">Protein transport</keyword>
<evidence type="ECO:0000256" key="6">
    <source>
        <dbReference type="SAM" id="MobiDB-lite"/>
    </source>
</evidence>
<keyword evidence="5" id="KW-0931">ER-Golgi transport</keyword>
<keyword evidence="3 5" id="KW-1133">Transmembrane helix</keyword>
<comment type="function">
    <text evidence="5">May play a role in anterograde transport of membrane proteins from the endoplasmic reticulum to the Golgi.</text>
</comment>
<feature type="domain" description="BAP29/BAP31 transmembrane" evidence="7">
    <location>
        <begin position="23"/>
        <end position="132"/>
    </location>
</feature>
<dbReference type="Gene3D" id="1.20.5.110">
    <property type="match status" value="1"/>
</dbReference>
<dbReference type="InterPro" id="IPR008417">
    <property type="entry name" value="BAP29/BAP31"/>
</dbReference>
<keyword evidence="4 5" id="KW-0472">Membrane</keyword>
<dbReference type="InterPro" id="IPR040463">
    <property type="entry name" value="BAP29/BAP31_N"/>
</dbReference>
<dbReference type="PANTHER" id="PTHR12701">
    <property type="entry name" value="BCR-ASSOCIATED PROTEIN, BAP"/>
    <property type="match status" value="1"/>
</dbReference>
<dbReference type="Pfam" id="PF05529">
    <property type="entry name" value="Bap31"/>
    <property type="match status" value="1"/>
</dbReference>
<dbReference type="GO" id="GO:0006888">
    <property type="term" value="P:endoplasmic reticulum to Golgi vesicle-mediated transport"/>
    <property type="evidence" value="ECO:0007669"/>
    <property type="project" value="UniProtKB-UniRule"/>
</dbReference>
<evidence type="ECO:0000256" key="1">
    <source>
        <dbReference type="ARBA" id="ARBA00004141"/>
    </source>
</evidence>
<comment type="subcellular location">
    <subcellularLocation>
        <location evidence="5">Endoplasmic reticulum membrane</location>
        <topology evidence="5">Multi-pass membrane protein</topology>
    </subcellularLocation>
    <subcellularLocation>
        <location evidence="1">Membrane</location>
        <topology evidence="1">Multi-pass membrane protein</topology>
    </subcellularLocation>
</comment>
<proteinExistence type="inferred from homology"/>
<evidence type="ECO:0000256" key="2">
    <source>
        <dbReference type="ARBA" id="ARBA00022692"/>
    </source>
</evidence>
<sequence length="220" mass="25258">MTSMDYYCVYSLRRDFCASYTYAPWIRPTMWKKVFNSRIVHSFKNFSNVYAYAFIFCFASSVYATREVRKYSHIDIAKEIPARADADAVIHMRLFRAQRNLYISGFSLLLALVIRRIVTLLARCAYLELAAEAAMKQAEGAGKAAKDLMDKSDGKETETDKKLREDLKEMNLKLKKAETDRDAMKAQSENLQEEYERVTAKLREYEAKNAGTAGGDKKSD</sequence>
<accession>A0A6V7VMD3</accession>
<keyword evidence="2 5" id="KW-0812">Transmembrane</keyword>
<comment type="caution">
    <text evidence="8">The sequence shown here is derived from an EMBL/GenBank/DDBJ whole genome shotgun (WGS) entry which is preliminary data.</text>
</comment>
<dbReference type="GO" id="GO:0070973">
    <property type="term" value="P:protein localization to endoplasmic reticulum exit site"/>
    <property type="evidence" value="ECO:0007669"/>
    <property type="project" value="UniProtKB-UniRule"/>
</dbReference>
<dbReference type="EMBL" id="CAJEWN010000256">
    <property type="protein sequence ID" value="CAD2175548.1"/>
    <property type="molecule type" value="Genomic_DNA"/>
</dbReference>
<dbReference type="Proteomes" id="UP000580250">
    <property type="component" value="Unassembled WGS sequence"/>
</dbReference>
<dbReference type="PANTHER" id="PTHR12701:SF20">
    <property type="entry name" value="ENDOPLASMIC RETICULUM TRANSMEMBRANE PROTEIN"/>
    <property type="match status" value="1"/>
</dbReference>
<evidence type="ECO:0000256" key="4">
    <source>
        <dbReference type="ARBA" id="ARBA00023136"/>
    </source>
</evidence>
<name>A0A6V7VMD3_MELEN</name>
<feature type="transmembrane region" description="Helical" evidence="5">
    <location>
        <begin position="49"/>
        <end position="65"/>
    </location>
</feature>
<dbReference type="AlphaFoldDB" id="A0A6V7VMD3"/>
<comment type="caution">
    <text evidence="5">Lacks conserved residue(s) required for the propagation of feature annotation.</text>
</comment>
<gene>
    <name evidence="8" type="ORF">MENT_LOCUS27282</name>
</gene>